<evidence type="ECO:0000313" key="2">
    <source>
        <dbReference type="EMBL" id="GAY74864.1"/>
    </source>
</evidence>
<accession>A0A4Y1Z797</accession>
<proteinExistence type="predicted"/>
<protein>
    <submittedName>
        <fullName evidence="2">ATPase components of ABC transporters with duplicated ATPase domains</fullName>
    </submittedName>
</protein>
<dbReference type="PANTHER" id="PTHR42855:SF1">
    <property type="entry name" value="ABC TRANSPORTER DOMAIN-CONTAINING PROTEIN"/>
    <property type="match status" value="1"/>
</dbReference>
<evidence type="ECO:0000259" key="1">
    <source>
        <dbReference type="Pfam" id="PF00005"/>
    </source>
</evidence>
<dbReference type="Proteomes" id="UP000319716">
    <property type="component" value="Unassembled WGS sequence"/>
</dbReference>
<dbReference type="SUPFAM" id="SSF52540">
    <property type="entry name" value="P-loop containing nucleoside triphosphate hydrolases"/>
    <property type="match status" value="1"/>
</dbReference>
<reference evidence="2 3" key="1">
    <citation type="submission" date="2017-11" db="EMBL/GenBank/DDBJ databases">
        <title>Draft Genome Sequence of Sporolactobacillus inulinus NBRC 111894 Isolated from Koso, a Japanese Sugar-Vegetable Fermented Beverage.</title>
        <authorList>
            <person name="Chiou T.Y."/>
            <person name="Oshima K."/>
            <person name="Suda W."/>
            <person name="Hattori M."/>
            <person name="Takahashi T."/>
        </authorList>
    </citation>
    <scope>NUCLEOTIDE SEQUENCE [LARGE SCALE GENOMIC DNA]</scope>
    <source>
        <strain evidence="2 3">NBRC111894</strain>
    </source>
</reference>
<dbReference type="GO" id="GO:0016887">
    <property type="term" value="F:ATP hydrolysis activity"/>
    <property type="evidence" value="ECO:0007669"/>
    <property type="project" value="InterPro"/>
</dbReference>
<dbReference type="AlphaFoldDB" id="A0A4Y1Z797"/>
<dbReference type="Gene3D" id="3.40.50.300">
    <property type="entry name" value="P-loop containing nucleotide triphosphate hydrolases"/>
    <property type="match status" value="1"/>
</dbReference>
<dbReference type="InterPro" id="IPR051309">
    <property type="entry name" value="ABCF_ATPase"/>
</dbReference>
<dbReference type="InterPro" id="IPR003439">
    <property type="entry name" value="ABC_transporter-like_ATP-bd"/>
</dbReference>
<organism evidence="2 3">
    <name type="scientific">Sporolactobacillus inulinus</name>
    <dbReference type="NCBI Taxonomy" id="2078"/>
    <lineage>
        <taxon>Bacteria</taxon>
        <taxon>Bacillati</taxon>
        <taxon>Bacillota</taxon>
        <taxon>Bacilli</taxon>
        <taxon>Bacillales</taxon>
        <taxon>Sporolactobacillaceae</taxon>
        <taxon>Sporolactobacillus</taxon>
    </lineage>
</organism>
<dbReference type="EMBL" id="BEXB01000002">
    <property type="protein sequence ID" value="GAY74864.1"/>
    <property type="molecule type" value="Genomic_DNA"/>
</dbReference>
<evidence type="ECO:0000313" key="3">
    <source>
        <dbReference type="Proteomes" id="UP000319716"/>
    </source>
</evidence>
<dbReference type="Pfam" id="PF00005">
    <property type="entry name" value="ABC_tran"/>
    <property type="match status" value="1"/>
</dbReference>
<dbReference type="GO" id="GO:0005524">
    <property type="term" value="F:ATP binding"/>
    <property type="evidence" value="ECO:0007669"/>
    <property type="project" value="InterPro"/>
</dbReference>
<dbReference type="PANTHER" id="PTHR42855">
    <property type="entry name" value="ABC TRANSPORTER ATP-BINDING SUBUNIT"/>
    <property type="match status" value="1"/>
</dbReference>
<name>A0A4Y1Z797_9BACL</name>
<feature type="domain" description="ABC transporter" evidence="1">
    <location>
        <begin position="20"/>
        <end position="62"/>
    </location>
</feature>
<comment type="caution">
    <text evidence="2">The sequence shown here is derived from an EMBL/GenBank/DDBJ whole genome shotgun (WGS) entry which is preliminary data.</text>
</comment>
<dbReference type="InterPro" id="IPR027417">
    <property type="entry name" value="P-loop_NTPase"/>
</dbReference>
<gene>
    <name evidence="2" type="ORF">NBRC111894_418</name>
</gene>
<sequence length="80" mass="8688">MSILDVDDLYKTYGVQTLFDHISFSISEGERIGLIGVNGTGKSTLLNVLAGRDSAESGSMRHANAFRLEYLPQTPVLKTA</sequence>